<evidence type="ECO:0008006" key="6">
    <source>
        <dbReference type="Google" id="ProtNLM"/>
    </source>
</evidence>
<feature type="transmembrane region" description="Helical" evidence="3">
    <location>
        <begin position="235"/>
        <end position="254"/>
    </location>
</feature>
<gene>
    <name evidence="4" type="ORF">CRP01_14890</name>
</gene>
<organism evidence="4 5">
    <name type="scientific">Flavilitoribacter nigricans (strain ATCC 23147 / DSM 23189 / NBRC 102662 / NCIMB 1420 / SS-2)</name>
    <name type="common">Lewinella nigricans</name>
    <dbReference type="NCBI Taxonomy" id="1122177"/>
    <lineage>
        <taxon>Bacteria</taxon>
        <taxon>Pseudomonadati</taxon>
        <taxon>Bacteroidota</taxon>
        <taxon>Saprospiria</taxon>
        <taxon>Saprospirales</taxon>
        <taxon>Lewinellaceae</taxon>
        <taxon>Flavilitoribacter</taxon>
    </lineage>
</organism>
<feature type="transmembrane region" description="Helical" evidence="3">
    <location>
        <begin position="345"/>
        <end position="365"/>
    </location>
</feature>
<feature type="transmembrane region" description="Helical" evidence="3">
    <location>
        <begin position="159"/>
        <end position="179"/>
    </location>
</feature>
<feature type="transmembrane region" description="Helical" evidence="3">
    <location>
        <begin position="745"/>
        <end position="762"/>
    </location>
</feature>
<feature type="transmembrane region" description="Helical" evidence="3">
    <location>
        <begin position="691"/>
        <end position="709"/>
    </location>
</feature>
<protein>
    <recommendedName>
        <fullName evidence="6">DUF2339 domain-containing protein</fullName>
    </recommendedName>
</protein>
<dbReference type="AlphaFoldDB" id="A0A2D0NC45"/>
<dbReference type="Proteomes" id="UP000223913">
    <property type="component" value="Unassembled WGS sequence"/>
</dbReference>
<dbReference type="PANTHER" id="PTHR38434">
    <property type="entry name" value="BLL2549 PROTEIN"/>
    <property type="match status" value="1"/>
</dbReference>
<name>A0A2D0NC45_FLAN2</name>
<feature type="coiled-coil region" evidence="1">
    <location>
        <begin position="8"/>
        <end position="35"/>
    </location>
</feature>
<dbReference type="EMBL" id="PDUD01000020">
    <property type="protein sequence ID" value="PHN05759.1"/>
    <property type="molecule type" value="Genomic_DNA"/>
</dbReference>
<dbReference type="OrthoDB" id="666059at2"/>
<evidence type="ECO:0000256" key="3">
    <source>
        <dbReference type="SAM" id="Phobius"/>
    </source>
</evidence>
<feature type="transmembrane region" description="Helical" evidence="3">
    <location>
        <begin position="583"/>
        <end position="607"/>
    </location>
</feature>
<dbReference type="RefSeq" id="WP_099150849.1">
    <property type="nucleotide sequence ID" value="NZ_PDUD01000020.1"/>
</dbReference>
<proteinExistence type="predicted"/>
<feature type="transmembrane region" description="Helical" evidence="3">
    <location>
        <begin position="714"/>
        <end position="733"/>
    </location>
</feature>
<reference evidence="4 5" key="1">
    <citation type="submission" date="2017-10" db="EMBL/GenBank/DDBJ databases">
        <title>The draft genome sequence of Lewinella nigricans NBRC 102662.</title>
        <authorList>
            <person name="Wang K."/>
        </authorList>
    </citation>
    <scope>NUCLEOTIDE SEQUENCE [LARGE SCALE GENOMIC DNA]</scope>
    <source>
        <strain evidence="4 5">NBRC 102662</strain>
    </source>
</reference>
<feature type="transmembrane region" description="Helical" evidence="3">
    <location>
        <begin position="261"/>
        <end position="281"/>
    </location>
</feature>
<dbReference type="Pfam" id="PF10101">
    <property type="entry name" value="DUF2339"/>
    <property type="match status" value="1"/>
</dbReference>
<sequence length="775" mass="88340">MDQDPNKYEELTKKLDRVVHRQNELQREIALLRREIDQLHQPEEQLSPAPPPKISAKQQVPDVQTQAVPVTEAPETPPSNKWDRFRPSSRTGLDWEKFIGENLISKIGILITVIGIAFGAKYAIDHELISPLTRIVLGYLAGIALTGIAMRLKEKYEAFSAVLLSGGLAVLYIITYFAFNYYALMPQSIAFVLMALFTAFTVLAAWHYDRQIIALMGLVGAYGVPFLISEESGSATVLLGYMALINTGILVIAFKKYWKSLFSMAFWLTWLIFSWWMLFGYTRDQHFLTGFLFSTVFFLLFYGTILAYKLMQKETYRWTDILLLLSNSFIYFGFGYNMLEDHPVGADLLGVFAVANAAVHFGVGYLMHRDKLADRNLFYFIVGLVLVFLSIAVPIQLDGNWVTLLWAGEAALLFWLGRSRQIKAYEKMSLPVTILAFVSLLQDWSSSYDQAFYQDTELLLAPVFNIQFLSSLIVSGIFGLMVWMQNRKQWTSALPAGKIWHQGLRFAIPAVFLMALYFTFRVEIEYYFRIQMREALASMPESTAGSRTFTHLASIWVIYYSLVFLALLSLVNMRWIKDRILGVINLIMNAYGLFFFLAGGLFSLRLLDESYLLSDGGDVILTGGFTYLRYLGYLIVGGLLYITYRYQRMDFIPLKSSWPFDALLHLVSLFLLSNELIHLLQQAGVEDAEKLGLSIFWGIYALFLIALGIAHRKAYLRISAIVLFTITLIKLFFYDIAHLNTMSKTVVLMSLGVLLLLISFLYNKFKHLIADANEV</sequence>
<keyword evidence="1" id="KW-0175">Coiled coil</keyword>
<dbReference type="PANTHER" id="PTHR38434:SF1">
    <property type="entry name" value="BLL2549 PROTEIN"/>
    <property type="match status" value="1"/>
</dbReference>
<keyword evidence="3" id="KW-0812">Transmembrane</keyword>
<feature type="transmembrane region" description="Helical" evidence="3">
    <location>
        <begin position="103"/>
        <end position="124"/>
    </location>
</feature>
<evidence type="ECO:0000256" key="2">
    <source>
        <dbReference type="SAM" id="MobiDB-lite"/>
    </source>
</evidence>
<evidence type="ECO:0000256" key="1">
    <source>
        <dbReference type="SAM" id="Coils"/>
    </source>
</evidence>
<feature type="transmembrane region" description="Helical" evidence="3">
    <location>
        <begin position="549"/>
        <end position="571"/>
    </location>
</feature>
<feature type="transmembrane region" description="Helical" evidence="3">
    <location>
        <begin position="320"/>
        <end position="339"/>
    </location>
</feature>
<evidence type="ECO:0000313" key="4">
    <source>
        <dbReference type="EMBL" id="PHN05759.1"/>
    </source>
</evidence>
<feature type="transmembrane region" description="Helical" evidence="3">
    <location>
        <begin position="401"/>
        <end position="417"/>
    </location>
</feature>
<feature type="transmembrane region" description="Helical" evidence="3">
    <location>
        <begin position="377"/>
        <end position="395"/>
    </location>
</feature>
<accession>A0A2D0NC45</accession>
<feature type="transmembrane region" description="Helical" evidence="3">
    <location>
        <begin position="212"/>
        <end position="229"/>
    </location>
</feature>
<feature type="compositionally biased region" description="Polar residues" evidence="2">
    <location>
        <begin position="56"/>
        <end position="68"/>
    </location>
</feature>
<evidence type="ECO:0000313" key="5">
    <source>
        <dbReference type="Proteomes" id="UP000223913"/>
    </source>
</evidence>
<dbReference type="InterPro" id="IPR019286">
    <property type="entry name" value="DUF2339_TM"/>
</dbReference>
<feature type="region of interest" description="Disordered" evidence="2">
    <location>
        <begin position="40"/>
        <end position="87"/>
    </location>
</feature>
<feature type="transmembrane region" description="Helical" evidence="3">
    <location>
        <begin position="136"/>
        <end position="152"/>
    </location>
</feature>
<comment type="caution">
    <text evidence="4">The sequence shown here is derived from an EMBL/GenBank/DDBJ whole genome shotgun (WGS) entry which is preliminary data.</text>
</comment>
<feature type="transmembrane region" description="Helical" evidence="3">
    <location>
        <begin position="503"/>
        <end position="520"/>
    </location>
</feature>
<keyword evidence="5" id="KW-1185">Reference proteome</keyword>
<feature type="transmembrane region" description="Helical" evidence="3">
    <location>
        <begin position="658"/>
        <end position="679"/>
    </location>
</feature>
<feature type="transmembrane region" description="Helical" evidence="3">
    <location>
        <begin position="287"/>
        <end position="308"/>
    </location>
</feature>
<feature type="transmembrane region" description="Helical" evidence="3">
    <location>
        <begin position="459"/>
        <end position="483"/>
    </location>
</feature>
<feature type="transmembrane region" description="Helical" evidence="3">
    <location>
        <begin position="185"/>
        <end position="205"/>
    </location>
</feature>
<keyword evidence="3" id="KW-1133">Transmembrane helix</keyword>
<feature type="transmembrane region" description="Helical" evidence="3">
    <location>
        <begin position="429"/>
        <end position="447"/>
    </location>
</feature>
<keyword evidence="3" id="KW-0472">Membrane</keyword>
<feature type="transmembrane region" description="Helical" evidence="3">
    <location>
        <begin position="627"/>
        <end position="646"/>
    </location>
</feature>